<dbReference type="Pfam" id="PF01230">
    <property type="entry name" value="HIT"/>
    <property type="match status" value="1"/>
</dbReference>
<dbReference type="InterPro" id="IPR036265">
    <property type="entry name" value="HIT-like_sf"/>
</dbReference>
<feature type="short sequence motif" description="Histidine triad motif" evidence="2 3">
    <location>
        <begin position="97"/>
        <end position="101"/>
    </location>
</feature>
<name>A0A7M2YTB3_9ACTN</name>
<protein>
    <submittedName>
        <fullName evidence="5">Diadenosine tetraphosphate (Ap4A) hydrolase/HIT-type hydrolase</fullName>
    </submittedName>
</protein>
<dbReference type="SUPFAM" id="SSF54197">
    <property type="entry name" value="HIT-like"/>
    <property type="match status" value="1"/>
</dbReference>
<comment type="caution">
    <text evidence="5">The sequence shown here is derived from an EMBL/GenBank/DDBJ whole genome shotgun (WGS) entry which is preliminary data.</text>
</comment>
<dbReference type="GO" id="GO:0016787">
    <property type="term" value="F:hydrolase activity"/>
    <property type="evidence" value="ECO:0007669"/>
    <property type="project" value="UniProtKB-KW"/>
</dbReference>
<accession>A0A7M2YTB3</accession>
<reference evidence="5 6" key="1">
    <citation type="submission" date="2018-07" db="EMBL/GenBank/DDBJ databases">
        <title>High-quality-draft genome sequence of Gaiella occulta.</title>
        <authorList>
            <person name="Severino R."/>
            <person name="Froufe H.J.C."/>
            <person name="Rainey F.A."/>
            <person name="Barroso C."/>
            <person name="Albuquerque L."/>
            <person name="Lobo-Da-Cunha A."/>
            <person name="Da Costa M.S."/>
            <person name="Egas C."/>
        </authorList>
    </citation>
    <scope>NUCLEOTIDE SEQUENCE [LARGE SCALE GENOMIC DNA]</scope>
    <source>
        <strain evidence="5 6">F2-233</strain>
    </source>
</reference>
<reference evidence="6" key="2">
    <citation type="journal article" date="2019" name="MicrobiologyOpen">
        <title>High-quality draft genome sequence of Gaiella occulta isolated from a 150 meter deep mineral water borehole and comparison with the genome sequences of other deep-branching lineages of the phylum Actinobacteria.</title>
        <authorList>
            <person name="Severino R."/>
            <person name="Froufe H.J.C."/>
            <person name="Barroso C."/>
            <person name="Albuquerque L."/>
            <person name="Lobo-da-Cunha A."/>
            <person name="da Costa M.S."/>
            <person name="Egas C."/>
        </authorList>
    </citation>
    <scope>NUCLEOTIDE SEQUENCE [LARGE SCALE GENOMIC DNA]</scope>
    <source>
        <strain evidence="6">F2-233</strain>
    </source>
</reference>
<dbReference type="InterPro" id="IPR011146">
    <property type="entry name" value="HIT-like"/>
</dbReference>
<keyword evidence="6" id="KW-1185">Reference proteome</keyword>
<organism evidence="5 6">
    <name type="scientific">Gaiella occulta</name>
    <dbReference type="NCBI Taxonomy" id="1002870"/>
    <lineage>
        <taxon>Bacteria</taxon>
        <taxon>Bacillati</taxon>
        <taxon>Actinomycetota</taxon>
        <taxon>Thermoleophilia</taxon>
        <taxon>Gaiellales</taxon>
        <taxon>Gaiellaceae</taxon>
        <taxon>Gaiella</taxon>
    </lineage>
</organism>
<evidence type="ECO:0000313" key="6">
    <source>
        <dbReference type="Proteomes" id="UP000254134"/>
    </source>
</evidence>
<dbReference type="PRINTS" id="PR00332">
    <property type="entry name" value="HISTRIAD"/>
</dbReference>
<keyword evidence="5" id="KW-0378">Hydrolase</keyword>
<evidence type="ECO:0000259" key="4">
    <source>
        <dbReference type="PROSITE" id="PS51084"/>
    </source>
</evidence>
<proteinExistence type="predicted"/>
<evidence type="ECO:0000256" key="2">
    <source>
        <dbReference type="PIRSR" id="PIRSR601310-3"/>
    </source>
</evidence>
<gene>
    <name evidence="5" type="ORF">Gocc_2767</name>
</gene>
<dbReference type="EMBL" id="QQZY01000009">
    <property type="protein sequence ID" value="RDI73411.1"/>
    <property type="molecule type" value="Genomic_DNA"/>
</dbReference>
<sequence length="112" mass="12076">MPLPPDDCLFCRIVAAGDHVHAADGFVAVRDIAPAADTHLLVLPERHVDTFRDVAAFSDEEAGRMLRFIAETAARAGLTDYRVVVNVGPGGGQTVFHLHWHVLGGARLPGFH</sequence>
<evidence type="ECO:0000313" key="5">
    <source>
        <dbReference type="EMBL" id="RDI73411.1"/>
    </source>
</evidence>
<dbReference type="PROSITE" id="PS51084">
    <property type="entry name" value="HIT_2"/>
    <property type="match status" value="1"/>
</dbReference>
<dbReference type="PANTHER" id="PTHR23089">
    <property type="entry name" value="HISTIDINE TRIAD HIT PROTEIN"/>
    <property type="match status" value="1"/>
</dbReference>
<feature type="domain" description="HIT" evidence="4">
    <location>
        <begin position="9"/>
        <end position="112"/>
    </location>
</feature>
<dbReference type="Gene3D" id="3.30.428.10">
    <property type="entry name" value="HIT-like"/>
    <property type="match status" value="1"/>
</dbReference>
<dbReference type="AlphaFoldDB" id="A0A7M2YTB3"/>
<feature type="active site" description="Tele-AMP-histidine intermediate" evidence="1">
    <location>
        <position position="99"/>
    </location>
</feature>
<evidence type="ECO:0000256" key="1">
    <source>
        <dbReference type="PIRSR" id="PIRSR601310-1"/>
    </source>
</evidence>
<dbReference type="InterPro" id="IPR001310">
    <property type="entry name" value="Histidine_triad_HIT"/>
</dbReference>
<dbReference type="Proteomes" id="UP000254134">
    <property type="component" value="Unassembled WGS sequence"/>
</dbReference>
<evidence type="ECO:0000256" key="3">
    <source>
        <dbReference type="PROSITE-ProRule" id="PRU00464"/>
    </source>
</evidence>